<feature type="chain" id="PRO_5045920689" evidence="1">
    <location>
        <begin position="30"/>
        <end position="264"/>
    </location>
</feature>
<evidence type="ECO:0000313" key="4">
    <source>
        <dbReference type="Proteomes" id="UP001183388"/>
    </source>
</evidence>
<dbReference type="Gene3D" id="3.40.50.1110">
    <property type="entry name" value="SGNH hydrolase"/>
    <property type="match status" value="1"/>
</dbReference>
<dbReference type="SUPFAM" id="SSF52266">
    <property type="entry name" value="SGNH hydrolase"/>
    <property type="match status" value="1"/>
</dbReference>
<comment type="caution">
    <text evidence="3">The sequence shown here is derived from an EMBL/GenBank/DDBJ whole genome shotgun (WGS) entry which is preliminary data.</text>
</comment>
<dbReference type="PANTHER" id="PTHR37981">
    <property type="entry name" value="LIPASE 2"/>
    <property type="match status" value="1"/>
</dbReference>
<evidence type="ECO:0000313" key="3">
    <source>
        <dbReference type="EMBL" id="MDT0308700.1"/>
    </source>
</evidence>
<organism evidence="3 4">
    <name type="scientific">Streptomyces boetiae</name>
    <dbReference type="NCBI Taxonomy" id="3075541"/>
    <lineage>
        <taxon>Bacteria</taxon>
        <taxon>Bacillati</taxon>
        <taxon>Actinomycetota</taxon>
        <taxon>Actinomycetes</taxon>
        <taxon>Kitasatosporales</taxon>
        <taxon>Streptomycetaceae</taxon>
        <taxon>Streptomyces</taxon>
    </lineage>
</organism>
<accession>A0ABU2LB33</accession>
<keyword evidence="4" id="KW-1185">Reference proteome</keyword>
<reference evidence="4" key="1">
    <citation type="submission" date="2023-07" db="EMBL/GenBank/DDBJ databases">
        <title>30 novel species of actinomycetes from the DSMZ collection.</title>
        <authorList>
            <person name="Nouioui I."/>
        </authorList>
    </citation>
    <scope>NUCLEOTIDE SEQUENCE [LARGE SCALE GENOMIC DNA]</scope>
    <source>
        <strain evidence="4">DSM 44917</strain>
    </source>
</reference>
<dbReference type="CDD" id="cd01823">
    <property type="entry name" value="SEST_like"/>
    <property type="match status" value="1"/>
</dbReference>
<dbReference type="RefSeq" id="WP_311631642.1">
    <property type="nucleotide sequence ID" value="NZ_JAVREN010000025.1"/>
</dbReference>
<dbReference type="Pfam" id="PF13472">
    <property type="entry name" value="Lipase_GDSL_2"/>
    <property type="match status" value="1"/>
</dbReference>
<dbReference type="Proteomes" id="UP001183388">
    <property type="component" value="Unassembled WGS sequence"/>
</dbReference>
<dbReference type="PANTHER" id="PTHR37981:SF1">
    <property type="entry name" value="SGNH HYDROLASE-TYPE ESTERASE DOMAIN-CONTAINING PROTEIN"/>
    <property type="match status" value="1"/>
</dbReference>
<protein>
    <submittedName>
        <fullName evidence="3">SGNH/GDSL hydrolase family protein</fullName>
        <ecNumber evidence="3">3.1.-.-</ecNumber>
    </submittedName>
</protein>
<dbReference type="InterPro" id="IPR036514">
    <property type="entry name" value="SGNH_hydro_sf"/>
</dbReference>
<dbReference type="EC" id="3.1.-.-" evidence="3"/>
<dbReference type="GO" id="GO:0016787">
    <property type="term" value="F:hydrolase activity"/>
    <property type="evidence" value="ECO:0007669"/>
    <property type="project" value="UniProtKB-KW"/>
</dbReference>
<evidence type="ECO:0000256" key="1">
    <source>
        <dbReference type="SAM" id="SignalP"/>
    </source>
</evidence>
<keyword evidence="1" id="KW-0732">Signal</keyword>
<dbReference type="InterPro" id="IPR037460">
    <property type="entry name" value="SEST-like"/>
</dbReference>
<proteinExistence type="predicted"/>
<evidence type="ECO:0000259" key="2">
    <source>
        <dbReference type="Pfam" id="PF13472"/>
    </source>
</evidence>
<feature type="domain" description="SGNH hydrolase-type esterase" evidence="2">
    <location>
        <begin position="36"/>
        <end position="253"/>
    </location>
</feature>
<dbReference type="InterPro" id="IPR013830">
    <property type="entry name" value="SGNH_hydro"/>
</dbReference>
<keyword evidence="3" id="KW-0378">Hydrolase</keyword>
<gene>
    <name evidence="3" type="ORF">RM780_17275</name>
</gene>
<sequence length="264" mass="26983">MKPRPLASAAATAALVLGVPALLPSPAAAASGAYVALGDSYAAGVGAGDYDPASGDCRRSAVAHPALWAEAHDPASFEFTACSGARTQDVLASQLGPLDRETALVSVTAGGNDAGFADTIQTCVLRGTDACLTALAAADEYIRAALPAALDALYAEIVERAPNAEVAVLGYPHLYELDGGCLLGISEESRAVINATADLLNETIAKRAADHGFAFGDVRPAFDGHEICSSDEWLHSVTLPVGDSYHPTAEGQAEGYYPVLDAVA</sequence>
<feature type="signal peptide" evidence="1">
    <location>
        <begin position="1"/>
        <end position="29"/>
    </location>
</feature>
<name>A0ABU2LB33_9ACTN</name>
<dbReference type="EMBL" id="JAVREN010000025">
    <property type="protein sequence ID" value="MDT0308700.1"/>
    <property type="molecule type" value="Genomic_DNA"/>
</dbReference>